<organism evidence="7 8">
    <name type="scientific">Fusarium austroafricanum</name>
    <dbReference type="NCBI Taxonomy" id="2364996"/>
    <lineage>
        <taxon>Eukaryota</taxon>
        <taxon>Fungi</taxon>
        <taxon>Dikarya</taxon>
        <taxon>Ascomycota</taxon>
        <taxon>Pezizomycotina</taxon>
        <taxon>Sordariomycetes</taxon>
        <taxon>Hypocreomycetidae</taxon>
        <taxon>Hypocreales</taxon>
        <taxon>Nectriaceae</taxon>
        <taxon>Fusarium</taxon>
        <taxon>Fusarium concolor species complex</taxon>
    </lineage>
</organism>
<dbReference type="GO" id="GO:0071944">
    <property type="term" value="C:cell periphery"/>
    <property type="evidence" value="ECO:0007669"/>
    <property type="project" value="UniProtKB-ARBA"/>
</dbReference>
<dbReference type="PANTHER" id="PTHR15549:SF27">
    <property type="entry name" value="CHITIN-BINDING TYPE-1 DOMAIN-CONTAINING PROTEIN"/>
    <property type="match status" value="1"/>
</dbReference>
<comment type="subcellular location">
    <subcellularLocation>
        <location evidence="1">Membrane</location>
        <topology evidence="1">Single-pass membrane protein</topology>
    </subcellularLocation>
</comment>
<keyword evidence="4 6" id="KW-0472">Membrane</keyword>
<dbReference type="OrthoDB" id="4696326at2759"/>
<dbReference type="AlphaFoldDB" id="A0A8H4NVQ4"/>
<evidence type="ECO:0000313" key="7">
    <source>
        <dbReference type="EMBL" id="KAF4446206.1"/>
    </source>
</evidence>
<dbReference type="SUPFAM" id="SSF89372">
    <property type="entry name" value="Fucose-specific lectin"/>
    <property type="match status" value="1"/>
</dbReference>
<dbReference type="InterPro" id="IPR051694">
    <property type="entry name" value="Immunoregulatory_rcpt-like"/>
</dbReference>
<reference evidence="7" key="1">
    <citation type="submission" date="2020-01" db="EMBL/GenBank/DDBJ databases">
        <title>Identification and distribution of gene clusters putatively required for synthesis of sphingolipid metabolism inhibitors in phylogenetically diverse species of the filamentous fungus Fusarium.</title>
        <authorList>
            <person name="Kim H.-S."/>
            <person name="Busman M."/>
            <person name="Brown D.W."/>
            <person name="Divon H."/>
            <person name="Uhlig S."/>
            <person name="Proctor R.H."/>
        </authorList>
    </citation>
    <scope>NUCLEOTIDE SEQUENCE</scope>
    <source>
        <strain evidence="7">NRRL 53441</strain>
    </source>
</reference>
<dbReference type="GO" id="GO:0016020">
    <property type="term" value="C:membrane"/>
    <property type="evidence" value="ECO:0007669"/>
    <property type="project" value="UniProtKB-SubCell"/>
</dbReference>
<comment type="caution">
    <text evidence="7">The sequence shown here is derived from an EMBL/GenBank/DDBJ whole genome shotgun (WGS) entry which is preliminary data.</text>
</comment>
<evidence type="ECO:0000256" key="1">
    <source>
        <dbReference type="ARBA" id="ARBA00004167"/>
    </source>
</evidence>
<dbReference type="PANTHER" id="PTHR15549">
    <property type="entry name" value="PAIRED IMMUNOGLOBULIN-LIKE TYPE 2 RECEPTOR"/>
    <property type="match status" value="1"/>
</dbReference>
<keyword evidence="3 6" id="KW-1133">Transmembrane helix</keyword>
<evidence type="ECO:0008006" key="9">
    <source>
        <dbReference type="Google" id="ProtNLM"/>
    </source>
</evidence>
<evidence type="ECO:0000256" key="3">
    <source>
        <dbReference type="ARBA" id="ARBA00022989"/>
    </source>
</evidence>
<keyword evidence="8" id="KW-1185">Reference proteome</keyword>
<dbReference type="EMBL" id="JAADJG010000472">
    <property type="protein sequence ID" value="KAF4446206.1"/>
    <property type="molecule type" value="Genomic_DNA"/>
</dbReference>
<dbReference type="Proteomes" id="UP000605986">
    <property type="component" value="Unassembled WGS sequence"/>
</dbReference>
<accession>A0A8H4NVQ4</accession>
<dbReference type="Gene3D" id="2.120.10.70">
    <property type="entry name" value="Fucose-specific lectin"/>
    <property type="match status" value="2"/>
</dbReference>
<evidence type="ECO:0000256" key="6">
    <source>
        <dbReference type="SAM" id="Phobius"/>
    </source>
</evidence>
<evidence type="ECO:0000313" key="8">
    <source>
        <dbReference type="Proteomes" id="UP000605986"/>
    </source>
</evidence>
<gene>
    <name evidence="7" type="ORF">F53441_10182</name>
</gene>
<feature type="transmembrane region" description="Helical" evidence="6">
    <location>
        <begin position="316"/>
        <end position="337"/>
    </location>
</feature>
<feature type="region of interest" description="Disordered" evidence="5">
    <location>
        <begin position="278"/>
        <end position="311"/>
    </location>
</feature>
<evidence type="ECO:0000256" key="5">
    <source>
        <dbReference type="SAM" id="MobiDB-lite"/>
    </source>
</evidence>
<evidence type="ECO:0000256" key="2">
    <source>
        <dbReference type="ARBA" id="ARBA00022692"/>
    </source>
</evidence>
<evidence type="ECO:0000256" key="4">
    <source>
        <dbReference type="ARBA" id="ARBA00023136"/>
    </source>
</evidence>
<sequence length="411" mass="44291">MADEKLKKQASIFYQSDNGAIINGYYECDPSSGKLIRKGEYGISEIAQLSSVHKYTGLSVELLGSTLGYRVFYHDAKRVVRALSYTVQTDWIDAGFVSQDPAEGMTLESLHWGKGNITVAFSRGSDNLEVARLEGDGLYHLVAESLPKSMNGTFTNETSADEIQIKTSTPGFTLPSWDATTVSVATSIDSSRSRSIFYIGTDKKLYQVTDQGGEWDMASNQSASLWPTADDASARLAVAYQQSQGEIWVYYRANGTMIQAHRDGSGYWDKASALPTEMTKASDGGLKGGDDSSSKGGSNGDESRSGSSGLSTGAKAGVGVGAGVGGLVVIALAWLWLRRRSARSNLQGYQPTATNSKPDEQMATGYQTATPIHTPLPEYKRVEPAMMDSQTHPVELASPTMVYEMPGQNTK</sequence>
<keyword evidence="2 6" id="KW-0812">Transmembrane</keyword>
<protein>
    <recommendedName>
        <fullName evidence="9">Fucose-specific lectin</fullName>
    </recommendedName>
</protein>
<name>A0A8H4NVQ4_9HYPO</name>
<proteinExistence type="predicted"/>